<reference evidence="5 6" key="1">
    <citation type="journal article" date="2012" name="New Phytol.">
        <title>Insight into trade-off between wood decay and parasitism from the genome of a fungal forest pathogen.</title>
        <authorList>
            <person name="Olson A."/>
            <person name="Aerts A."/>
            <person name="Asiegbu F."/>
            <person name="Belbahri L."/>
            <person name="Bouzid O."/>
            <person name="Broberg A."/>
            <person name="Canback B."/>
            <person name="Coutinho P.M."/>
            <person name="Cullen D."/>
            <person name="Dalman K."/>
            <person name="Deflorio G."/>
            <person name="van Diepen L.T."/>
            <person name="Dunand C."/>
            <person name="Duplessis S."/>
            <person name="Durling M."/>
            <person name="Gonthier P."/>
            <person name="Grimwood J."/>
            <person name="Fossdal C.G."/>
            <person name="Hansson D."/>
            <person name="Henrissat B."/>
            <person name="Hietala A."/>
            <person name="Himmelstrand K."/>
            <person name="Hoffmeister D."/>
            <person name="Hogberg N."/>
            <person name="James T.Y."/>
            <person name="Karlsson M."/>
            <person name="Kohler A."/>
            <person name="Kues U."/>
            <person name="Lee Y.H."/>
            <person name="Lin Y.C."/>
            <person name="Lind M."/>
            <person name="Lindquist E."/>
            <person name="Lombard V."/>
            <person name="Lucas S."/>
            <person name="Lunden K."/>
            <person name="Morin E."/>
            <person name="Murat C."/>
            <person name="Park J."/>
            <person name="Raffaello T."/>
            <person name="Rouze P."/>
            <person name="Salamov A."/>
            <person name="Schmutz J."/>
            <person name="Solheim H."/>
            <person name="Stahlberg J."/>
            <person name="Velez H."/>
            <person name="de Vries R.P."/>
            <person name="Wiebenga A."/>
            <person name="Woodward S."/>
            <person name="Yakovlev I."/>
            <person name="Garbelotto M."/>
            <person name="Martin F."/>
            <person name="Grigoriev I.V."/>
            <person name="Stenlid J."/>
        </authorList>
    </citation>
    <scope>NUCLEOTIDE SEQUENCE [LARGE SCALE GENOMIC DNA]</scope>
    <source>
        <strain evidence="5 6">TC 32-1</strain>
    </source>
</reference>
<proteinExistence type="inferred from homology"/>
<feature type="compositionally biased region" description="Low complexity" evidence="3">
    <location>
        <begin position="390"/>
        <end position="419"/>
    </location>
</feature>
<dbReference type="Proteomes" id="UP000030671">
    <property type="component" value="Unassembled WGS sequence"/>
</dbReference>
<gene>
    <name evidence="5" type="ORF">HETIRDRAFT_318918</name>
</gene>
<feature type="compositionally biased region" description="Low complexity" evidence="3">
    <location>
        <begin position="359"/>
        <end position="372"/>
    </location>
</feature>
<dbReference type="FunCoup" id="W4K6C2">
    <property type="interactions" value="8"/>
</dbReference>
<keyword evidence="6" id="KW-1185">Reference proteome</keyword>
<dbReference type="Pfam" id="PF12928">
    <property type="entry name" value="tRNA_int_end_N2"/>
    <property type="match status" value="1"/>
</dbReference>
<evidence type="ECO:0000259" key="4">
    <source>
        <dbReference type="Pfam" id="PF12928"/>
    </source>
</evidence>
<feature type="region of interest" description="Disordered" evidence="3">
    <location>
        <begin position="339"/>
        <end position="433"/>
    </location>
</feature>
<dbReference type="PANTHER" id="PTHR21027:SF1">
    <property type="entry name" value="TRNA-SPLICING ENDONUCLEASE SUBUNIT SEN54"/>
    <property type="match status" value="1"/>
</dbReference>
<dbReference type="GeneID" id="20670552"/>
<dbReference type="InterPro" id="IPR024336">
    <property type="entry name" value="tRNA_splic_suSen54_N"/>
</dbReference>
<keyword evidence="2" id="KW-0819">tRNA processing</keyword>
<feature type="compositionally biased region" description="Pro residues" evidence="3">
    <location>
        <begin position="373"/>
        <end position="387"/>
    </location>
</feature>
<dbReference type="GO" id="GO:0000214">
    <property type="term" value="C:tRNA-intron endonuclease complex"/>
    <property type="evidence" value="ECO:0007669"/>
    <property type="project" value="TreeGrafter"/>
</dbReference>
<feature type="non-terminal residue" evidence="5">
    <location>
        <position position="1"/>
    </location>
</feature>
<evidence type="ECO:0000313" key="5">
    <source>
        <dbReference type="EMBL" id="ETW81377.1"/>
    </source>
</evidence>
<dbReference type="InParanoid" id="W4K6C2"/>
<evidence type="ECO:0000256" key="3">
    <source>
        <dbReference type="SAM" id="MobiDB-lite"/>
    </source>
</evidence>
<evidence type="ECO:0000313" key="6">
    <source>
        <dbReference type="Proteomes" id="UP000030671"/>
    </source>
</evidence>
<feature type="compositionally biased region" description="Basic and acidic residues" evidence="3">
    <location>
        <begin position="1"/>
        <end position="13"/>
    </location>
</feature>
<organism evidence="5 6">
    <name type="scientific">Heterobasidion irregulare (strain TC 32-1)</name>
    <dbReference type="NCBI Taxonomy" id="747525"/>
    <lineage>
        <taxon>Eukaryota</taxon>
        <taxon>Fungi</taxon>
        <taxon>Dikarya</taxon>
        <taxon>Basidiomycota</taxon>
        <taxon>Agaricomycotina</taxon>
        <taxon>Agaricomycetes</taxon>
        <taxon>Russulales</taxon>
        <taxon>Bondarzewiaceae</taxon>
        <taxon>Heterobasidion</taxon>
        <taxon>Heterobasidion annosum species complex</taxon>
    </lineage>
</organism>
<dbReference type="HOGENOM" id="CLU_028449_0_0_1"/>
<evidence type="ECO:0000256" key="2">
    <source>
        <dbReference type="ARBA" id="ARBA00022694"/>
    </source>
</evidence>
<comment type="similarity">
    <text evidence="1">Belongs to the SEN54 family.</text>
</comment>
<dbReference type="AlphaFoldDB" id="W4K6C2"/>
<dbReference type="KEGG" id="hir:HETIRDRAFT_318918"/>
<dbReference type="eggNOG" id="KOG4772">
    <property type="taxonomic scope" value="Eukaryota"/>
</dbReference>
<dbReference type="EMBL" id="KI925458">
    <property type="protein sequence ID" value="ETW81377.1"/>
    <property type="molecule type" value="Genomic_DNA"/>
</dbReference>
<dbReference type="STRING" id="747525.W4K6C2"/>
<dbReference type="RefSeq" id="XP_009546029.1">
    <property type="nucleotide sequence ID" value="XM_009547734.1"/>
</dbReference>
<name>W4K6C2_HETIT</name>
<feature type="region of interest" description="Disordered" evidence="3">
    <location>
        <begin position="1"/>
        <end position="23"/>
    </location>
</feature>
<feature type="compositionally biased region" description="Pro residues" evidence="3">
    <location>
        <begin position="340"/>
        <end position="358"/>
    </location>
</feature>
<dbReference type="OrthoDB" id="408683at2759"/>
<protein>
    <recommendedName>
        <fullName evidence="4">tRNA-splicing endonuclease subunit Sen54 N-terminal domain-containing protein</fullName>
    </recommendedName>
</protein>
<accession>W4K6C2</accession>
<evidence type="ECO:0000256" key="1">
    <source>
        <dbReference type="ARBA" id="ARBA00005736"/>
    </source>
</evidence>
<feature type="domain" description="tRNA-splicing endonuclease subunit Sen54 N-terminal" evidence="4">
    <location>
        <begin position="36"/>
        <end position="132"/>
    </location>
</feature>
<sequence>RPVIPKRGEKDFEPAPGGASGLQLHNLDRARDAMLAALRSTRATSSKSISHATWDPALARAHVTLARGIHFSSMGHSVARPTASASSDSLRPQPHTHTHTRTQTQLQKRPPKRLELLPEEALYLVEKGALLCSKPADVDADDDGGGGGGGVHAPPMSVQQAFAEMLGRDGLSLEKYQVFSYLRRLGYVVTRARAPSPAYPVPAPYPPPYPASNSASNEAAAVAESTVLSVVRRIFTALFAPFAGLARVVGFVDAGAASIFRALRFIPAGHKAPLHHSVKAPESEPDPDPYEVFFHLYKPATPFRKTAPPPPDFELVVVNARTTPMPTLAQLAELYRSLPEIPPPLPRQRRPPPAPAPAPSTSTPAPPSSSSLPQPPPAPTPPTPTPHKNPASSLLTRLLPRLPFSRAPVPGPSSGPSSEPTKRTQSRAPPRVNPFMALRQGTRTVVIAAVDAGVVSFFRLGEGAFEAWPMVG</sequence>
<dbReference type="GO" id="GO:0000379">
    <property type="term" value="P:tRNA-type intron splice site recognition and cleavage"/>
    <property type="evidence" value="ECO:0007669"/>
    <property type="project" value="TreeGrafter"/>
</dbReference>
<dbReference type="InterPro" id="IPR024337">
    <property type="entry name" value="tRNA_splic_suSen54"/>
</dbReference>
<feature type="region of interest" description="Disordered" evidence="3">
    <location>
        <begin position="76"/>
        <end position="110"/>
    </location>
</feature>
<dbReference type="PANTHER" id="PTHR21027">
    <property type="entry name" value="TRNA-SPLICING ENDONUCLEASE SUBUNIT SEN54"/>
    <property type="match status" value="1"/>
</dbReference>